<dbReference type="Pfam" id="PF02515">
    <property type="entry name" value="CoA_transf_3"/>
    <property type="match status" value="1"/>
</dbReference>
<dbReference type="Gene3D" id="3.40.50.10540">
    <property type="entry name" value="Crotonobetainyl-coa:carnitine coa-transferase, domain 1"/>
    <property type="match status" value="1"/>
</dbReference>
<proteinExistence type="inferred from homology"/>
<comment type="caution">
    <text evidence="2">The sequence shown here is derived from an EMBL/GenBank/DDBJ whole genome shotgun (WGS) entry which is preliminary data.</text>
</comment>
<reference evidence="2 3" key="1">
    <citation type="submission" date="2024-01" db="EMBL/GenBank/DDBJ databases">
        <title>The genome of the rayed Mediterranean limpet Patella caerulea (Linnaeus, 1758).</title>
        <authorList>
            <person name="Anh-Thu Weber A."/>
            <person name="Halstead-Nussloch G."/>
        </authorList>
    </citation>
    <scope>NUCLEOTIDE SEQUENCE [LARGE SCALE GENOMIC DNA]</scope>
    <source>
        <strain evidence="2">AATW-2023a</strain>
        <tissue evidence="2">Whole specimen</tissue>
    </source>
</reference>
<dbReference type="AlphaFoldDB" id="A0AAN8KA82"/>
<organism evidence="2 3">
    <name type="scientific">Patella caerulea</name>
    <name type="common">Rayed Mediterranean limpet</name>
    <dbReference type="NCBI Taxonomy" id="87958"/>
    <lineage>
        <taxon>Eukaryota</taxon>
        <taxon>Metazoa</taxon>
        <taxon>Spiralia</taxon>
        <taxon>Lophotrochozoa</taxon>
        <taxon>Mollusca</taxon>
        <taxon>Gastropoda</taxon>
        <taxon>Patellogastropoda</taxon>
        <taxon>Patelloidea</taxon>
        <taxon>Patellidae</taxon>
        <taxon>Patella</taxon>
    </lineage>
</organism>
<dbReference type="InterPro" id="IPR050509">
    <property type="entry name" value="CoA-transferase_III"/>
</dbReference>
<dbReference type="Proteomes" id="UP001347796">
    <property type="component" value="Unassembled WGS sequence"/>
</dbReference>
<dbReference type="InterPro" id="IPR044855">
    <property type="entry name" value="CoA-Trfase_III_dom3_sf"/>
</dbReference>
<dbReference type="SUPFAM" id="SSF89796">
    <property type="entry name" value="CoA-transferase family III (CaiB/BaiF)"/>
    <property type="match status" value="1"/>
</dbReference>
<protein>
    <recommendedName>
        <fullName evidence="4">Alpha-methylacyl-CoA racemase</fullName>
    </recommendedName>
</protein>
<comment type="similarity">
    <text evidence="1">Belongs to the CoA-transferase III family.</text>
</comment>
<keyword evidence="3" id="KW-1185">Reference proteome</keyword>
<dbReference type="EMBL" id="JAZGQO010000003">
    <property type="protein sequence ID" value="KAK6189021.1"/>
    <property type="molecule type" value="Genomic_DNA"/>
</dbReference>
<dbReference type="PANTHER" id="PTHR48228:SF5">
    <property type="entry name" value="ALPHA-METHYLACYL-COA RACEMASE"/>
    <property type="match status" value="1"/>
</dbReference>
<gene>
    <name evidence="2" type="ORF">SNE40_005074</name>
</gene>
<dbReference type="GO" id="GO:0003824">
    <property type="term" value="F:catalytic activity"/>
    <property type="evidence" value="ECO:0007669"/>
    <property type="project" value="InterPro"/>
</dbReference>
<dbReference type="Gene3D" id="3.30.1540.10">
    <property type="entry name" value="formyl-coa transferase, domain 3"/>
    <property type="match status" value="1"/>
</dbReference>
<accession>A0AAN8KA82</accession>
<dbReference type="FunFam" id="3.40.50.10540:FF:000004">
    <property type="entry name" value="Probable alpha-methylacyl-CoA racemase mcr"/>
    <property type="match status" value="1"/>
</dbReference>
<name>A0AAN8KA82_PATCE</name>
<evidence type="ECO:0008006" key="4">
    <source>
        <dbReference type="Google" id="ProtNLM"/>
    </source>
</evidence>
<dbReference type="InterPro" id="IPR023606">
    <property type="entry name" value="CoA-Trfase_III_dom_1_sf"/>
</dbReference>
<sequence>MALKGIKVIEMAGLAPAPFCGMILSDFGARVIRVDRPKTLVNADRLSRGKQSIAVDLKKPEGREVVRKLCQSADVLLEPFRPGVMEKLGLGPERLMKDNKSLIYARLTGYGQNGCLSQQAGHDINYIATSGVLSSLGRKGDKPHAPINLVADFAGGGMTCALGIMMALFERNKSGLGQVIDTSMVEGSAYVSKFLWSTKDMMIWGKERGDNYLDGGAAFYDTYKTSDDKYMAVGSLEPQFFIQLLKGLNLDSEDISQFDDQYEMRKTFTQKFATKTRDEWTEIFDKLDACCTPVLSFEEAASHPHNVENKTFLKSEDGTVEPGPAPKLSRTPAVNKLLPLPVIGQDSVDILKEIGYNKNMIDKLIKNNVVEQNITTKSKL</sequence>
<evidence type="ECO:0000256" key="1">
    <source>
        <dbReference type="ARBA" id="ARBA00008383"/>
    </source>
</evidence>
<evidence type="ECO:0000313" key="2">
    <source>
        <dbReference type="EMBL" id="KAK6189021.1"/>
    </source>
</evidence>
<evidence type="ECO:0000313" key="3">
    <source>
        <dbReference type="Proteomes" id="UP001347796"/>
    </source>
</evidence>
<dbReference type="PANTHER" id="PTHR48228">
    <property type="entry name" value="SUCCINYL-COA--D-CITRAMALATE COA-TRANSFERASE"/>
    <property type="match status" value="1"/>
</dbReference>
<dbReference type="InterPro" id="IPR003673">
    <property type="entry name" value="CoA-Trfase_fam_III"/>
</dbReference>